<organism evidence="1 2">
    <name type="scientific">Nesidiocoris tenuis</name>
    <dbReference type="NCBI Taxonomy" id="355587"/>
    <lineage>
        <taxon>Eukaryota</taxon>
        <taxon>Metazoa</taxon>
        <taxon>Ecdysozoa</taxon>
        <taxon>Arthropoda</taxon>
        <taxon>Hexapoda</taxon>
        <taxon>Insecta</taxon>
        <taxon>Pterygota</taxon>
        <taxon>Neoptera</taxon>
        <taxon>Paraneoptera</taxon>
        <taxon>Hemiptera</taxon>
        <taxon>Heteroptera</taxon>
        <taxon>Panheteroptera</taxon>
        <taxon>Cimicomorpha</taxon>
        <taxon>Miridae</taxon>
        <taxon>Dicyphina</taxon>
        <taxon>Nesidiocoris</taxon>
    </lineage>
</organism>
<gene>
    <name evidence="1" type="ORF">NTJ_11852</name>
</gene>
<reference evidence="1 2" key="1">
    <citation type="submission" date="2023-09" db="EMBL/GenBank/DDBJ databases">
        <title>Nesidiocoris tenuis whole genome shotgun sequence.</title>
        <authorList>
            <person name="Shibata T."/>
            <person name="Shimoda M."/>
            <person name="Kobayashi T."/>
            <person name="Uehara T."/>
        </authorList>
    </citation>
    <scope>NUCLEOTIDE SEQUENCE [LARGE SCALE GENOMIC DNA]</scope>
    <source>
        <strain evidence="1 2">Japan</strain>
    </source>
</reference>
<proteinExistence type="predicted"/>
<dbReference type="Proteomes" id="UP001307889">
    <property type="component" value="Chromosome 10"/>
</dbReference>
<evidence type="ECO:0000313" key="2">
    <source>
        <dbReference type="Proteomes" id="UP001307889"/>
    </source>
</evidence>
<name>A0ABN7B3N7_9HEMI</name>
<dbReference type="EMBL" id="AP028918">
    <property type="protein sequence ID" value="BES99036.1"/>
    <property type="molecule type" value="Genomic_DNA"/>
</dbReference>
<protein>
    <submittedName>
        <fullName evidence="1">Uncharacterized protein</fullName>
    </submittedName>
</protein>
<sequence length="109" mass="12423">MSKCRRILTIARRVGYLSKRKDGYRLTDRFCDKAIVAIFRKFRTLHNVNSLDLMSAAETLSAMKPCTIGLECDAHRSLLSLPSCRSNLIERAGNCQIVHNELSDRPNRI</sequence>
<accession>A0ABN7B3N7</accession>
<keyword evidence="2" id="KW-1185">Reference proteome</keyword>
<evidence type="ECO:0000313" key="1">
    <source>
        <dbReference type="EMBL" id="BES99036.1"/>
    </source>
</evidence>